<gene>
    <name evidence="1" type="ORF">ACFQZ8_00930</name>
</gene>
<dbReference type="EMBL" id="JBHTHM010000010">
    <property type="protein sequence ID" value="MFD0782495.1"/>
    <property type="molecule type" value="Genomic_DNA"/>
</dbReference>
<name>A0ABW2ZVD7_9ACTN</name>
<proteinExistence type="predicted"/>
<protein>
    <submittedName>
        <fullName evidence="1">Uncharacterized protein</fullName>
    </submittedName>
</protein>
<sequence>MTVDGIEIPDVVIANPPQVFLLHDDGTPVGWLFSTDDGVIAVKQGQIIKTESLADFVGFFAPIMGAEVARVTNT</sequence>
<organism evidence="1 2">
    <name type="scientific">Micromonospora azadirachtae</name>
    <dbReference type="NCBI Taxonomy" id="1970735"/>
    <lineage>
        <taxon>Bacteria</taxon>
        <taxon>Bacillati</taxon>
        <taxon>Actinomycetota</taxon>
        <taxon>Actinomycetes</taxon>
        <taxon>Micromonosporales</taxon>
        <taxon>Micromonosporaceae</taxon>
        <taxon>Micromonospora</taxon>
    </lineage>
</organism>
<keyword evidence="2" id="KW-1185">Reference proteome</keyword>
<comment type="caution">
    <text evidence="1">The sequence shown here is derived from an EMBL/GenBank/DDBJ whole genome shotgun (WGS) entry which is preliminary data.</text>
</comment>
<reference evidence="2" key="1">
    <citation type="journal article" date="2019" name="Int. J. Syst. Evol. Microbiol.">
        <title>The Global Catalogue of Microorganisms (GCM) 10K type strain sequencing project: providing services to taxonomists for standard genome sequencing and annotation.</title>
        <authorList>
            <consortium name="The Broad Institute Genomics Platform"/>
            <consortium name="The Broad Institute Genome Sequencing Center for Infectious Disease"/>
            <person name="Wu L."/>
            <person name="Ma J."/>
        </authorList>
    </citation>
    <scope>NUCLEOTIDE SEQUENCE [LARGE SCALE GENOMIC DNA]</scope>
    <source>
        <strain evidence="2">JCM 32148</strain>
    </source>
</reference>
<accession>A0ABW2ZVD7</accession>
<evidence type="ECO:0000313" key="1">
    <source>
        <dbReference type="EMBL" id="MFD0782495.1"/>
    </source>
</evidence>
<evidence type="ECO:0000313" key="2">
    <source>
        <dbReference type="Proteomes" id="UP001597053"/>
    </source>
</evidence>
<dbReference type="Proteomes" id="UP001597053">
    <property type="component" value="Unassembled WGS sequence"/>
</dbReference>